<dbReference type="Proteomes" id="UP001430804">
    <property type="component" value="Unassembled WGS sequence"/>
</dbReference>
<accession>A0ABS6WR18</accession>
<dbReference type="InterPro" id="IPR008318">
    <property type="entry name" value="UCP030820"/>
</dbReference>
<keyword evidence="3" id="KW-1185">Reference proteome</keyword>
<dbReference type="Pfam" id="PF06073">
    <property type="entry name" value="DUF934"/>
    <property type="match status" value="1"/>
</dbReference>
<evidence type="ECO:0000313" key="2">
    <source>
        <dbReference type="EMBL" id="MBW3098381.1"/>
    </source>
</evidence>
<sequence length="163" mass="17864">MALIWNETGVVENDRFASGEETPFIDLDAALTAAEEGANSLAVLVAPGDDVSRLAPVLDRVALVALDFPAFSDGRGFSHATLLRDRLGYEGEIRAVGDVQLDQVPFMLRVGITSVETRHEPTARRLTEMRLPGVGLHYQPSARRSQRPSETSYSWRRRTADAG</sequence>
<evidence type="ECO:0000313" key="3">
    <source>
        <dbReference type="Proteomes" id="UP001430804"/>
    </source>
</evidence>
<dbReference type="RefSeq" id="WP_219202347.1">
    <property type="nucleotide sequence ID" value="NZ_JAHWQX010000003.1"/>
</dbReference>
<reference evidence="2" key="1">
    <citation type="submission" date="2021-07" db="EMBL/GenBank/DDBJ databases">
        <title>Pseudohoeflea marina sp. nov. a polyhydroxyalcanoate-producing bacterium.</title>
        <authorList>
            <person name="Zheng W."/>
            <person name="Yu S."/>
            <person name="Huang Y."/>
        </authorList>
    </citation>
    <scope>NUCLEOTIDE SEQUENCE</scope>
    <source>
        <strain evidence="2">DP4N28-3</strain>
    </source>
</reference>
<dbReference type="PIRSF" id="PIRSF030820">
    <property type="entry name" value="UCP030820"/>
    <property type="match status" value="1"/>
</dbReference>
<proteinExistence type="predicted"/>
<feature type="region of interest" description="Disordered" evidence="1">
    <location>
        <begin position="139"/>
        <end position="163"/>
    </location>
</feature>
<gene>
    <name evidence="2" type="ORF">KY465_13945</name>
</gene>
<name>A0ABS6WR18_9HYPH</name>
<protein>
    <submittedName>
        <fullName evidence="2">DUF934 domain-containing protein</fullName>
    </submittedName>
</protein>
<organism evidence="2 3">
    <name type="scientific">Pseudohoeflea coraliihabitans</name>
    <dbReference type="NCBI Taxonomy" id="2860393"/>
    <lineage>
        <taxon>Bacteria</taxon>
        <taxon>Pseudomonadati</taxon>
        <taxon>Pseudomonadota</taxon>
        <taxon>Alphaproteobacteria</taxon>
        <taxon>Hyphomicrobiales</taxon>
        <taxon>Rhizobiaceae</taxon>
        <taxon>Pseudohoeflea</taxon>
    </lineage>
</organism>
<evidence type="ECO:0000256" key="1">
    <source>
        <dbReference type="SAM" id="MobiDB-lite"/>
    </source>
</evidence>
<comment type="caution">
    <text evidence="2">The sequence shown here is derived from an EMBL/GenBank/DDBJ whole genome shotgun (WGS) entry which is preliminary data.</text>
</comment>
<dbReference type="EMBL" id="JAHWQX010000003">
    <property type="protein sequence ID" value="MBW3098381.1"/>
    <property type="molecule type" value="Genomic_DNA"/>
</dbReference>